<proteinExistence type="predicted"/>
<evidence type="ECO:0000256" key="3">
    <source>
        <dbReference type="ARBA" id="ARBA00023002"/>
    </source>
</evidence>
<dbReference type="Gene3D" id="3.50.50.60">
    <property type="entry name" value="FAD/NAD(P)-binding domain"/>
    <property type="match status" value="1"/>
</dbReference>
<dbReference type="InterPro" id="IPR017900">
    <property type="entry name" value="4Fe4S_Fe_S_CS"/>
</dbReference>
<dbReference type="InterPro" id="IPR017896">
    <property type="entry name" value="4Fe4S_Fe-S-bd"/>
</dbReference>
<evidence type="ECO:0000256" key="4">
    <source>
        <dbReference type="ARBA" id="ARBA00023004"/>
    </source>
</evidence>
<dbReference type="PROSITE" id="PS00198">
    <property type="entry name" value="4FE4S_FER_1"/>
    <property type="match status" value="1"/>
</dbReference>
<keyword evidence="1" id="KW-0004">4Fe-4S</keyword>
<keyword evidence="5" id="KW-0411">Iron-sulfur</keyword>
<reference evidence="7 8" key="1">
    <citation type="submission" date="2020-11" db="EMBL/GenBank/DDBJ databases">
        <title>Fusibacter basophilias sp. nov.</title>
        <authorList>
            <person name="Qiu D."/>
        </authorList>
    </citation>
    <scope>NUCLEOTIDE SEQUENCE [LARGE SCALE GENOMIC DNA]</scope>
    <source>
        <strain evidence="7 8">Q10-2</strain>
    </source>
</reference>
<sequence length="772" mass="87137">MDQILLREREGLCTQENPPRCTAECPLHVDVKGIVRAIQKKDYKGAYKLYSRSVPFPNILSHICEAPCMHKCLRNELDESILIGELEKYIVLNGRPSGPSKILLPPEKQQSVAVVGAGLSGLTVAKILRLKGYKVTVFEKSKSLGGRLNQYKEEVLPAALRDKAFENLKKMGIEINLEHAIGVQGNLSLEALRERYTAVYIDVATAELDAVVGEQAKPLMIDPLTYEIIEGGVFAGGSLCGDREAYLPVRSISDGKRAANSIDRYFQRVSLTANRVGEGCVETQLFTNIEDETIVQAIYPSDSIKGYTQEEAEAEAERCLLCECLECVKACEYMKHYKGYPKRYFREVYNNLSIVMGIHHANKMINTCSQCGQCAQICPNGADMGLVCKEARNQMVEKGKMPPSAHDFALRDMAFSVSDHFAMMKKPPHQTEIKTLFFPGCQLSASAPEHVEKIYPWLCENLSGGTGLMLDCCGAPALWAGRKDLFDERMTHIKETWLAEDKPKIITACPSCFSVFKEHLPEIEVEMLYTLLDQKNFVGMSGQGIEPQRLAVHDSCSTRLERGLQESVRNLLKRAGHEIVELKYSKDKTTCCGYGGLMMFANREVAKAVIEARVNECSEDYVVYCAMCRDNFTGQNKRTYHLLDLLFAEKSTSYPVAKGPDFSERHENRSRLKRTLLKTIWGECQEEVESKVNLIIKDDVRAIMAERNILIEDLTKVLEHVEETGQKMWNATKETYVAYYRPVSVTYWVEFTRSDEGYHILNTYSHRLEIEV</sequence>
<evidence type="ECO:0000259" key="6">
    <source>
        <dbReference type="PROSITE" id="PS51379"/>
    </source>
</evidence>
<dbReference type="Pfam" id="PF13534">
    <property type="entry name" value="Fer4_17"/>
    <property type="match status" value="1"/>
</dbReference>
<dbReference type="Pfam" id="PF02754">
    <property type="entry name" value="CCG"/>
    <property type="match status" value="2"/>
</dbReference>
<dbReference type="PRINTS" id="PR00419">
    <property type="entry name" value="ADXRDTASE"/>
</dbReference>
<dbReference type="InterPro" id="IPR004017">
    <property type="entry name" value="Cys_rich_dom"/>
</dbReference>
<evidence type="ECO:0000256" key="2">
    <source>
        <dbReference type="ARBA" id="ARBA00022723"/>
    </source>
</evidence>
<keyword evidence="2" id="KW-0479">Metal-binding</keyword>
<gene>
    <name evidence="7" type="ORF">ISU02_13165</name>
</gene>
<comment type="caution">
    <text evidence="7">The sequence shown here is derived from an EMBL/GenBank/DDBJ whole genome shotgun (WGS) entry which is preliminary data.</text>
</comment>
<dbReference type="InterPro" id="IPR009051">
    <property type="entry name" value="Helical_ferredxn"/>
</dbReference>
<dbReference type="Pfam" id="PF13450">
    <property type="entry name" value="NAD_binding_8"/>
    <property type="match status" value="1"/>
</dbReference>
<dbReference type="NCBIfam" id="NF045663">
    <property type="entry name" value="diclust_near_Sec"/>
    <property type="match status" value="1"/>
</dbReference>
<organism evidence="7 8">
    <name type="scientific">Fusibacter ferrireducens</name>
    <dbReference type="NCBI Taxonomy" id="2785058"/>
    <lineage>
        <taxon>Bacteria</taxon>
        <taxon>Bacillati</taxon>
        <taxon>Bacillota</taxon>
        <taxon>Clostridia</taxon>
        <taxon>Eubacteriales</taxon>
        <taxon>Eubacteriales Family XII. Incertae Sedis</taxon>
        <taxon>Fusibacter</taxon>
    </lineage>
</organism>
<protein>
    <submittedName>
        <fullName evidence="7">NAD(P)-binding protein</fullName>
    </submittedName>
</protein>
<dbReference type="SUPFAM" id="SSF51971">
    <property type="entry name" value="Nucleotide-binding domain"/>
    <property type="match status" value="1"/>
</dbReference>
<dbReference type="InterPro" id="IPR028261">
    <property type="entry name" value="DPD_II"/>
</dbReference>
<dbReference type="PANTHER" id="PTHR43255">
    <property type="entry name" value="IRON-SULFUR-BINDING OXIDOREDUCTASE FADF-RELATED-RELATED"/>
    <property type="match status" value="1"/>
</dbReference>
<dbReference type="Gene3D" id="1.10.1060.10">
    <property type="entry name" value="Alpha-helical ferredoxin"/>
    <property type="match status" value="2"/>
</dbReference>
<evidence type="ECO:0000256" key="5">
    <source>
        <dbReference type="ARBA" id="ARBA00023014"/>
    </source>
</evidence>
<name>A0ABR9ZUB9_9FIRM</name>
<dbReference type="InterPro" id="IPR051460">
    <property type="entry name" value="HdrC_iron-sulfur_subunit"/>
</dbReference>
<dbReference type="SUPFAM" id="SSF46548">
    <property type="entry name" value="alpha-helical ferredoxin"/>
    <property type="match status" value="1"/>
</dbReference>
<keyword evidence="8" id="KW-1185">Reference proteome</keyword>
<evidence type="ECO:0000313" key="8">
    <source>
        <dbReference type="Proteomes" id="UP000614200"/>
    </source>
</evidence>
<dbReference type="Pfam" id="PF14691">
    <property type="entry name" value="Fer4_20"/>
    <property type="match status" value="1"/>
</dbReference>
<keyword evidence="3" id="KW-0560">Oxidoreductase</keyword>
<dbReference type="RefSeq" id="WP_194702296.1">
    <property type="nucleotide sequence ID" value="NZ_JADKNH010000007.1"/>
</dbReference>
<evidence type="ECO:0000313" key="7">
    <source>
        <dbReference type="EMBL" id="MBF4694064.1"/>
    </source>
</evidence>
<dbReference type="PANTHER" id="PTHR43255:SF1">
    <property type="entry name" value="IRON-SULFUR-BINDING OXIDOREDUCTASE FADF-RELATED"/>
    <property type="match status" value="1"/>
</dbReference>
<dbReference type="EMBL" id="JADKNH010000007">
    <property type="protein sequence ID" value="MBF4694064.1"/>
    <property type="molecule type" value="Genomic_DNA"/>
</dbReference>
<dbReference type="Proteomes" id="UP000614200">
    <property type="component" value="Unassembled WGS sequence"/>
</dbReference>
<feature type="domain" description="4Fe-4S ferredoxin-type" evidence="6">
    <location>
        <begin position="357"/>
        <end position="382"/>
    </location>
</feature>
<evidence type="ECO:0000256" key="1">
    <source>
        <dbReference type="ARBA" id="ARBA00022485"/>
    </source>
</evidence>
<dbReference type="InterPro" id="IPR036188">
    <property type="entry name" value="FAD/NAD-bd_sf"/>
</dbReference>
<accession>A0ABR9ZUB9</accession>
<keyword evidence="4" id="KW-0408">Iron</keyword>
<dbReference type="PROSITE" id="PS51379">
    <property type="entry name" value="4FE4S_FER_2"/>
    <property type="match status" value="1"/>
</dbReference>